<evidence type="ECO:0008006" key="5">
    <source>
        <dbReference type="Google" id="ProtNLM"/>
    </source>
</evidence>
<evidence type="ECO:0000256" key="1">
    <source>
        <dbReference type="ARBA" id="ARBA00022729"/>
    </source>
</evidence>
<dbReference type="OrthoDB" id="9769667at2"/>
<dbReference type="NCBIfam" id="NF037995">
    <property type="entry name" value="TRAP_S1"/>
    <property type="match status" value="1"/>
</dbReference>
<gene>
    <name evidence="3" type="ORF">CKA81_12600</name>
</gene>
<dbReference type="InterPro" id="IPR018389">
    <property type="entry name" value="DctP_fam"/>
</dbReference>
<dbReference type="AlphaFoldDB" id="A0A410GE42"/>
<organism evidence="3 4">
    <name type="scientific">Pollutimonas thiosulfatoxidans</name>
    <dbReference type="NCBI Taxonomy" id="2028345"/>
    <lineage>
        <taxon>Bacteria</taxon>
        <taxon>Pseudomonadati</taxon>
        <taxon>Pseudomonadota</taxon>
        <taxon>Betaproteobacteria</taxon>
        <taxon>Burkholderiales</taxon>
        <taxon>Alcaligenaceae</taxon>
        <taxon>Pollutimonas</taxon>
    </lineage>
</organism>
<reference evidence="3 4" key="1">
    <citation type="submission" date="2017-08" db="EMBL/GenBank/DDBJ databases">
        <authorList>
            <person name="Park S.-J."/>
            <person name="Kim H."/>
        </authorList>
    </citation>
    <scope>NUCLEOTIDE SEQUENCE [LARGE SCALE GENOMIC DNA]</scope>
    <source>
        <strain evidence="4">ye3</strain>
    </source>
</reference>
<evidence type="ECO:0000313" key="4">
    <source>
        <dbReference type="Proteomes" id="UP000283474"/>
    </source>
</evidence>
<accession>A0A410GE42</accession>
<keyword evidence="4" id="KW-1185">Reference proteome</keyword>
<protein>
    <recommendedName>
        <fullName evidence="5">C4-dicarboxylate ABC transporter substrate-binding protein</fullName>
    </recommendedName>
</protein>
<dbReference type="PANTHER" id="PTHR33376:SF5">
    <property type="entry name" value="EXTRACYTOPLASMIC SOLUTE RECEPTOR PROTEIN"/>
    <property type="match status" value="1"/>
</dbReference>
<dbReference type="Gene3D" id="3.40.190.10">
    <property type="entry name" value="Periplasmic binding protein-like II"/>
    <property type="match status" value="1"/>
</dbReference>
<dbReference type="PANTHER" id="PTHR33376">
    <property type="match status" value="1"/>
</dbReference>
<name>A0A410GE42_9BURK</name>
<evidence type="ECO:0000313" key="3">
    <source>
        <dbReference type="EMBL" id="QAA94576.1"/>
    </source>
</evidence>
<dbReference type="Proteomes" id="UP000283474">
    <property type="component" value="Chromosome"/>
</dbReference>
<dbReference type="RefSeq" id="WP_128355573.1">
    <property type="nucleotide sequence ID" value="NZ_CP022987.1"/>
</dbReference>
<dbReference type="Pfam" id="PF03480">
    <property type="entry name" value="DctP"/>
    <property type="match status" value="1"/>
</dbReference>
<proteinExistence type="predicted"/>
<evidence type="ECO:0000256" key="2">
    <source>
        <dbReference type="SAM" id="SignalP"/>
    </source>
</evidence>
<feature type="signal peptide" evidence="2">
    <location>
        <begin position="1"/>
        <end position="21"/>
    </location>
</feature>
<dbReference type="InterPro" id="IPR038404">
    <property type="entry name" value="TRAP_DctP_sf"/>
</dbReference>
<sequence length="337" mass="36577">MYKKLTALLIATSFCASVAMAADTQKLTIQTIYQTGDVNHRAIERFAANVKSASAGRLEIDLRTIGSVVGYTETVDAVAAGVLDGHIAFPGYFSGTEPGLGAIADLPSGYDNPYQAQMMMEYGGGLELLREMYATLGMYTVGALWSGVESMPVAKEVMKVDDLKGVKIRAPQGMASILFEKVGASVVNLPGSEVYGAFEKGVIDATDWGTLAMNEDAGLHGVATGFIHPGIHSMPLIDFSISLDRWKKLSPDLQTILTMATRDLSRDMIQSNAVRDAKTLQSLAAKSVPQYDWPVEERQAFRKTASEVWASYAEKSDYAKKAIDLQISFLKEQGYMQ</sequence>
<dbReference type="Gene3D" id="3.40.190.170">
    <property type="entry name" value="Bacterial extracellular solute-binding protein, family 7"/>
    <property type="match status" value="1"/>
</dbReference>
<dbReference type="EMBL" id="CP022987">
    <property type="protein sequence ID" value="QAA94576.1"/>
    <property type="molecule type" value="Genomic_DNA"/>
</dbReference>
<keyword evidence="1 2" id="KW-0732">Signal</keyword>
<feature type="chain" id="PRO_5019403773" description="C4-dicarboxylate ABC transporter substrate-binding protein" evidence="2">
    <location>
        <begin position="22"/>
        <end position="337"/>
    </location>
</feature>
<dbReference type="KEGG" id="pus:CKA81_12600"/>
<dbReference type="GO" id="GO:0055085">
    <property type="term" value="P:transmembrane transport"/>
    <property type="evidence" value="ECO:0007669"/>
    <property type="project" value="InterPro"/>
</dbReference>